<dbReference type="GO" id="GO:0000150">
    <property type="term" value="F:DNA strand exchange activity"/>
    <property type="evidence" value="ECO:0007669"/>
    <property type="project" value="InterPro"/>
</dbReference>
<dbReference type="Gene3D" id="3.40.50.1390">
    <property type="entry name" value="Resolvase, N-terminal catalytic domain"/>
    <property type="match status" value="1"/>
</dbReference>
<name>A0A0U9HCF8_9FIRM</name>
<dbReference type="Proteomes" id="UP000062160">
    <property type="component" value="Unassembled WGS sequence"/>
</dbReference>
<dbReference type="InterPro" id="IPR038109">
    <property type="entry name" value="DNA_bind_recomb_sf"/>
</dbReference>
<dbReference type="Pfam" id="PF00239">
    <property type="entry name" value="Resolvase"/>
    <property type="match status" value="1"/>
</dbReference>
<evidence type="ECO:0000313" key="4">
    <source>
        <dbReference type="EMBL" id="GAQ24150.1"/>
    </source>
</evidence>
<dbReference type="Pfam" id="PF13408">
    <property type="entry name" value="Zn_ribbon_recom"/>
    <property type="match status" value="1"/>
</dbReference>
<dbReference type="InterPro" id="IPR036162">
    <property type="entry name" value="Resolvase-like_N_sf"/>
</dbReference>
<dbReference type="InterPro" id="IPR006119">
    <property type="entry name" value="Resolv_N"/>
</dbReference>
<keyword evidence="1" id="KW-0175">Coiled coil</keyword>
<dbReference type="GO" id="GO:0003677">
    <property type="term" value="F:DNA binding"/>
    <property type="evidence" value="ECO:0007669"/>
    <property type="project" value="InterPro"/>
</dbReference>
<proteinExistence type="predicted"/>
<reference evidence="4" key="1">
    <citation type="journal article" date="2016" name="Genome Announc.">
        <title>Draft Genome Sequence of the Syntrophic Lactate-Degrading Bacterium Tepidanaerobacter syntrophicus JLT.</title>
        <authorList>
            <person name="Matsuura N."/>
            <person name="Ohashi A."/>
            <person name="Tourlousse D.M."/>
            <person name="Sekiguchi Y."/>
        </authorList>
    </citation>
    <scope>NUCLEOTIDE SEQUENCE [LARGE SCALE GENOMIC DNA]</scope>
    <source>
        <strain evidence="4">JL</strain>
    </source>
</reference>
<evidence type="ECO:0000259" key="3">
    <source>
        <dbReference type="PROSITE" id="PS51737"/>
    </source>
</evidence>
<evidence type="ECO:0000259" key="2">
    <source>
        <dbReference type="PROSITE" id="PS51736"/>
    </source>
</evidence>
<dbReference type="PROSITE" id="PS51737">
    <property type="entry name" value="RECOMBINASE_DNA_BIND"/>
    <property type="match status" value="1"/>
</dbReference>
<feature type="coiled-coil region" evidence="1">
    <location>
        <begin position="414"/>
        <end position="495"/>
    </location>
</feature>
<keyword evidence="5" id="KW-1185">Reference proteome</keyword>
<dbReference type="EMBL" id="DF976995">
    <property type="protein sequence ID" value="GAQ24150.1"/>
    <property type="molecule type" value="Genomic_DNA"/>
</dbReference>
<evidence type="ECO:0000256" key="1">
    <source>
        <dbReference type="SAM" id="Coils"/>
    </source>
</evidence>
<dbReference type="AlphaFoldDB" id="A0A0U9HCF8"/>
<organism evidence="4">
    <name type="scientific">Tepidanaerobacter syntrophicus</name>
    <dbReference type="NCBI Taxonomy" id="224999"/>
    <lineage>
        <taxon>Bacteria</taxon>
        <taxon>Bacillati</taxon>
        <taxon>Bacillota</taxon>
        <taxon>Clostridia</taxon>
        <taxon>Thermosediminibacterales</taxon>
        <taxon>Tepidanaerobacteraceae</taxon>
        <taxon>Tepidanaerobacter</taxon>
    </lineage>
</organism>
<sequence length="574" mass="67133">MEKKRVVCLYRVSTKMQVDPTGDISMQEKACREFIAQRPDWEFLYDYSEKGISGFTKSVDEREILQKIKEDAYNKKFDVLLVFMFDRIGRREIETLLFVEELTKLGIEIWSAQEKEQLDLMNPEARLISFIKYWKAGSESSQTSMRVAEKHRQMTLEGLYRGGEPPYGYRLVDSGIVNKKGKLIKKLAINEKEVEVVKLIYDLALNYGMGGHRIAKYLNEHGIKPRKGDEWNSAVINYMLRNPIYKGHLTSGKTKRKGSKHRRVSPKEWVLSEKPLEELIIIPEDIWNQVQLVRNSRTPEKYRLDNLDYSQYPLQTKSPLLFTGFIYCGSCGSKLSTGYVKHEWTTKDGKTHKKSRNVYKCIRKTSGGTKCTGRSIYYPEMIEEPVMDEIYKYLDTLKDLDLSQEIDRISKQNLQSSEKRIKELKETIAKNEKYLAVLKEEVPKSILGESQFSPEILNESIRDTADKLEKAYKELEEAQKEYERYKLELDDIIKMQKTVPYWREELEKAPTEVKKMILSEIIDKVVVYSNKGEKNCSIEIELNIEIEAFLRLADGRNREPNDLHEQNILKRRNS</sequence>
<feature type="domain" description="Resolvase/invertase-type recombinase catalytic" evidence="2">
    <location>
        <begin position="5"/>
        <end position="158"/>
    </location>
</feature>
<dbReference type="STRING" id="224999.GCA_001485475_00133"/>
<feature type="domain" description="Recombinase" evidence="3">
    <location>
        <begin position="166"/>
        <end position="300"/>
    </location>
</feature>
<dbReference type="Gene3D" id="3.90.1750.20">
    <property type="entry name" value="Putative Large Serine Recombinase, Chain B, Domain 2"/>
    <property type="match status" value="1"/>
</dbReference>
<dbReference type="InterPro" id="IPR011109">
    <property type="entry name" value="DNA_bind_recombinase_dom"/>
</dbReference>
<dbReference type="RefSeq" id="WP_059031257.1">
    <property type="nucleotide sequence ID" value="NZ_DF976995.1"/>
</dbReference>
<dbReference type="InterPro" id="IPR025827">
    <property type="entry name" value="Zn_ribbon_recom_dom"/>
</dbReference>
<dbReference type="PANTHER" id="PTHR30461">
    <property type="entry name" value="DNA-INVERTASE FROM LAMBDOID PROPHAGE"/>
    <property type="match status" value="1"/>
</dbReference>
<dbReference type="CDD" id="cd00338">
    <property type="entry name" value="Ser_Recombinase"/>
    <property type="match status" value="1"/>
</dbReference>
<dbReference type="Pfam" id="PF07508">
    <property type="entry name" value="Recombinase"/>
    <property type="match status" value="1"/>
</dbReference>
<dbReference type="InterPro" id="IPR050639">
    <property type="entry name" value="SSR_resolvase"/>
</dbReference>
<dbReference type="PANTHER" id="PTHR30461:SF23">
    <property type="entry name" value="DNA RECOMBINASE-RELATED"/>
    <property type="match status" value="1"/>
</dbReference>
<dbReference type="SUPFAM" id="SSF53041">
    <property type="entry name" value="Resolvase-like"/>
    <property type="match status" value="1"/>
</dbReference>
<protein>
    <submittedName>
        <fullName evidence="4">Site-specific DNA recombinase</fullName>
    </submittedName>
</protein>
<gene>
    <name evidence="4" type="ORF">TSYNT_1135</name>
</gene>
<dbReference type="SMART" id="SM00857">
    <property type="entry name" value="Resolvase"/>
    <property type="match status" value="1"/>
</dbReference>
<accession>A0A0U9HCF8</accession>
<dbReference type="PROSITE" id="PS51736">
    <property type="entry name" value="RECOMBINASES_3"/>
    <property type="match status" value="1"/>
</dbReference>
<evidence type="ECO:0000313" key="5">
    <source>
        <dbReference type="Proteomes" id="UP000062160"/>
    </source>
</evidence>